<proteinExistence type="predicted"/>
<dbReference type="InterPro" id="IPR013341">
    <property type="entry name" value="Mandelate_racemase_N_dom"/>
</dbReference>
<sequence>MRITEVTAFGVSVPTPPHAQVDLGFGRSVKRDAVLVRVRTEAGITGWGESHHGRAPGTVAHLIDTALAPLLTGADAADVTGAGSTLARAQLRGLGLGTAAAIAMSGIDLALWDIRAKAAGWPLHRLLGGAPRAIPAYAGGVALGYQPPPVLAEEVHRLRERGFRAVKLRIGDNPGADAERVAAVREAHPDTTILTDANTAYTLEQALAVLPALAEHEVGWLEEPLPRTDAAGYAELARRGTVALAAGENHFTRYEFAELVRAGSVRVLQPDLSKVGGLTEALRVAALASAWHLPVHPHTASTGVNMAATAHFLAAIDNAGYFEADVSANAALHTELTSAPFTPGQDGTVRPLDAPGIGVDIDEDFLAAHPLIDGPGFR</sequence>
<keyword evidence="2" id="KW-0479">Metal-binding</keyword>
<dbReference type="CDD" id="cd03316">
    <property type="entry name" value="MR_like"/>
    <property type="match status" value="1"/>
</dbReference>
<keyword evidence="6" id="KW-1185">Reference proteome</keyword>
<dbReference type="SUPFAM" id="SSF54826">
    <property type="entry name" value="Enolase N-terminal domain-like"/>
    <property type="match status" value="1"/>
</dbReference>
<dbReference type="Pfam" id="PF13378">
    <property type="entry name" value="MR_MLE_C"/>
    <property type="match status" value="1"/>
</dbReference>
<dbReference type="SFLD" id="SFLDS00001">
    <property type="entry name" value="Enolase"/>
    <property type="match status" value="1"/>
</dbReference>
<dbReference type="GO" id="GO:0016836">
    <property type="term" value="F:hydro-lyase activity"/>
    <property type="evidence" value="ECO:0007669"/>
    <property type="project" value="TreeGrafter"/>
</dbReference>
<evidence type="ECO:0000256" key="3">
    <source>
        <dbReference type="ARBA" id="ARBA00022842"/>
    </source>
</evidence>
<dbReference type="GO" id="GO:0000287">
    <property type="term" value="F:magnesium ion binding"/>
    <property type="evidence" value="ECO:0007669"/>
    <property type="project" value="TreeGrafter"/>
</dbReference>
<dbReference type="SMART" id="SM00922">
    <property type="entry name" value="MR_MLE"/>
    <property type="match status" value="1"/>
</dbReference>
<evidence type="ECO:0000256" key="2">
    <source>
        <dbReference type="ARBA" id="ARBA00022723"/>
    </source>
</evidence>
<gene>
    <name evidence="5" type="ORF">BA062_15560</name>
</gene>
<dbReference type="InterPro" id="IPR029065">
    <property type="entry name" value="Enolase_C-like"/>
</dbReference>
<comment type="cofactor">
    <cofactor evidence="1">
        <name>Mg(2+)</name>
        <dbReference type="ChEBI" id="CHEBI:18420"/>
    </cofactor>
</comment>
<comment type="caution">
    <text evidence="5">The sequence shown here is derived from an EMBL/GenBank/DDBJ whole genome shotgun (WGS) entry which is preliminary data.</text>
</comment>
<organism evidence="5 6">
    <name type="scientific">Prauserella flavalba</name>
    <dbReference type="NCBI Taxonomy" id="1477506"/>
    <lineage>
        <taxon>Bacteria</taxon>
        <taxon>Bacillati</taxon>
        <taxon>Actinomycetota</taxon>
        <taxon>Actinomycetes</taxon>
        <taxon>Pseudonocardiales</taxon>
        <taxon>Pseudonocardiaceae</taxon>
        <taxon>Prauserella</taxon>
    </lineage>
</organism>
<dbReference type="PANTHER" id="PTHR13794:SF58">
    <property type="entry name" value="MITOCHONDRIAL ENOLASE SUPERFAMILY MEMBER 1"/>
    <property type="match status" value="1"/>
</dbReference>
<accession>A0A318LUP4</accession>
<name>A0A318LUP4_9PSEU</name>
<dbReference type="InterPro" id="IPR046945">
    <property type="entry name" value="RHMD-like"/>
</dbReference>
<evidence type="ECO:0000256" key="1">
    <source>
        <dbReference type="ARBA" id="ARBA00001946"/>
    </source>
</evidence>
<protein>
    <submittedName>
        <fullName evidence="5">Mandelate racemase</fullName>
    </submittedName>
</protein>
<dbReference type="PROSITE" id="PS00909">
    <property type="entry name" value="MR_MLE_2"/>
    <property type="match status" value="1"/>
</dbReference>
<keyword evidence="3" id="KW-0460">Magnesium</keyword>
<dbReference type="InterPro" id="IPR018110">
    <property type="entry name" value="Mandel_Rmase/mucon_lact_enz_CS"/>
</dbReference>
<dbReference type="PANTHER" id="PTHR13794">
    <property type="entry name" value="ENOLASE SUPERFAMILY, MANDELATE RACEMASE"/>
    <property type="match status" value="1"/>
</dbReference>
<feature type="domain" description="Mandelate racemase/muconate lactonizing enzyme C-terminal" evidence="4">
    <location>
        <begin position="148"/>
        <end position="243"/>
    </location>
</feature>
<evidence type="ECO:0000313" key="6">
    <source>
        <dbReference type="Proteomes" id="UP000247892"/>
    </source>
</evidence>
<dbReference type="Proteomes" id="UP000247892">
    <property type="component" value="Unassembled WGS sequence"/>
</dbReference>
<dbReference type="Gene3D" id="3.30.390.10">
    <property type="entry name" value="Enolase-like, N-terminal domain"/>
    <property type="match status" value="1"/>
</dbReference>
<dbReference type="GO" id="GO:0016052">
    <property type="term" value="P:carbohydrate catabolic process"/>
    <property type="evidence" value="ECO:0007669"/>
    <property type="project" value="TreeGrafter"/>
</dbReference>
<dbReference type="OrthoDB" id="5241672at2"/>
<dbReference type="InterPro" id="IPR013342">
    <property type="entry name" value="Mandelate_racemase_C"/>
</dbReference>
<dbReference type="EMBL" id="MASU01000005">
    <property type="protein sequence ID" value="PXY37014.1"/>
    <property type="molecule type" value="Genomic_DNA"/>
</dbReference>
<dbReference type="SUPFAM" id="SSF51604">
    <property type="entry name" value="Enolase C-terminal domain-like"/>
    <property type="match status" value="1"/>
</dbReference>
<dbReference type="InterPro" id="IPR029017">
    <property type="entry name" value="Enolase-like_N"/>
</dbReference>
<evidence type="ECO:0000259" key="4">
    <source>
        <dbReference type="SMART" id="SM00922"/>
    </source>
</evidence>
<dbReference type="PROSITE" id="PS00908">
    <property type="entry name" value="MR_MLE_1"/>
    <property type="match status" value="1"/>
</dbReference>
<evidence type="ECO:0000313" key="5">
    <source>
        <dbReference type="EMBL" id="PXY37014.1"/>
    </source>
</evidence>
<dbReference type="Gene3D" id="3.20.20.120">
    <property type="entry name" value="Enolase-like C-terminal domain"/>
    <property type="match status" value="1"/>
</dbReference>
<dbReference type="Pfam" id="PF02746">
    <property type="entry name" value="MR_MLE_N"/>
    <property type="match status" value="1"/>
</dbReference>
<dbReference type="InterPro" id="IPR036849">
    <property type="entry name" value="Enolase-like_C_sf"/>
</dbReference>
<dbReference type="AlphaFoldDB" id="A0A318LUP4"/>
<dbReference type="GO" id="GO:0009063">
    <property type="term" value="P:amino acid catabolic process"/>
    <property type="evidence" value="ECO:0007669"/>
    <property type="project" value="InterPro"/>
</dbReference>
<dbReference type="SFLD" id="SFLDG00179">
    <property type="entry name" value="mandelate_racemase"/>
    <property type="match status" value="1"/>
</dbReference>
<reference evidence="5 6" key="1">
    <citation type="submission" date="2016-07" db="EMBL/GenBank/DDBJ databases">
        <title>Draft genome sequence of Prauserella sp. YIM 121212, isolated from alkaline soil.</title>
        <authorList>
            <person name="Ruckert C."/>
            <person name="Albersmeier A."/>
            <person name="Jiang C.-L."/>
            <person name="Jiang Y."/>
            <person name="Kalinowski J."/>
            <person name="Schneider O."/>
            <person name="Winkler A."/>
            <person name="Zotchev S.B."/>
        </authorList>
    </citation>
    <scope>NUCLEOTIDE SEQUENCE [LARGE SCALE GENOMIC DNA]</scope>
    <source>
        <strain evidence="5 6">YIM 121212</strain>
    </source>
</reference>